<dbReference type="Proteomes" id="UP000019225">
    <property type="component" value="Chromosome"/>
</dbReference>
<dbReference type="InterPro" id="IPR036397">
    <property type="entry name" value="RNaseH_sf"/>
</dbReference>
<dbReference type="GO" id="GO:0003676">
    <property type="term" value="F:nucleic acid binding"/>
    <property type="evidence" value="ECO:0007669"/>
    <property type="project" value="InterPro"/>
</dbReference>
<dbReference type="GO" id="GO:0008408">
    <property type="term" value="F:3'-5' exonuclease activity"/>
    <property type="evidence" value="ECO:0007669"/>
    <property type="project" value="TreeGrafter"/>
</dbReference>
<organism evidence="5 6">
    <name type="scientific">Kutzneria albida DSM 43870</name>
    <dbReference type="NCBI Taxonomy" id="1449976"/>
    <lineage>
        <taxon>Bacteria</taxon>
        <taxon>Bacillati</taxon>
        <taxon>Actinomycetota</taxon>
        <taxon>Actinomycetes</taxon>
        <taxon>Pseudonocardiales</taxon>
        <taxon>Pseudonocardiaceae</taxon>
        <taxon>Kutzneria</taxon>
    </lineage>
</organism>
<dbReference type="KEGG" id="kal:KALB_1575"/>
<protein>
    <submittedName>
        <fullName evidence="5">Exonuclease RNase T and DNA polymerase III</fullName>
    </submittedName>
</protein>
<keyword evidence="6" id="KW-1185">Reference proteome</keyword>
<dbReference type="GO" id="GO:0005829">
    <property type="term" value="C:cytosol"/>
    <property type="evidence" value="ECO:0007669"/>
    <property type="project" value="TreeGrafter"/>
</dbReference>
<keyword evidence="1" id="KW-0540">Nuclease</keyword>
<dbReference type="CDD" id="cd06127">
    <property type="entry name" value="DEDDh"/>
    <property type="match status" value="1"/>
</dbReference>
<gene>
    <name evidence="5" type="ORF">KALB_1575</name>
</gene>
<dbReference type="InterPro" id="IPR012337">
    <property type="entry name" value="RNaseH-like_sf"/>
</dbReference>
<reference evidence="5 6" key="1">
    <citation type="journal article" date="2014" name="BMC Genomics">
        <title>Complete genome sequence of producer of the glycopeptide antibiotic Aculeximycin Kutzneria albida DSM 43870T, a representative of minor genus of Pseudonocardiaceae.</title>
        <authorList>
            <person name="Rebets Y."/>
            <person name="Tokovenko B."/>
            <person name="Lushchyk I."/>
            <person name="Ruckert C."/>
            <person name="Zaburannyi N."/>
            <person name="Bechthold A."/>
            <person name="Kalinowski J."/>
            <person name="Luzhetskyy A."/>
        </authorList>
    </citation>
    <scope>NUCLEOTIDE SEQUENCE [LARGE SCALE GENOMIC DNA]</scope>
    <source>
        <strain evidence="5">DSM 43870</strain>
    </source>
</reference>
<evidence type="ECO:0000313" key="5">
    <source>
        <dbReference type="EMBL" id="AHH94947.1"/>
    </source>
</evidence>
<evidence type="ECO:0000259" key="4">
    <source>
        <dbReference type="SMART" id="SM00479"/>
    </source>
</evidence>
<dbReference type="PANTHER" id="PTHR30231">
    <property type="entry name" value="DNA POLYMERASE III SUBUNIT EPSILON"/>
    <property type="match status" value="1"/>
</dbReference>
<keyword evidence="3 5" id="KW-0269">Exonuclease</keyword>
<evidence type="ECO:0000256" key="2">
    <source>
        <dbReference type="ARBA" id="ARBA00022801"/>
    </source>
</evidence>
<dbReference type="PATRIC" id="fig|1449976.3.peg.1576"/>
<dbReference type="InterPro" id="IPR013520">
    <property type="entry name" value="Ribonucl_H"/>
</dbReference>
<dbReference type="SMART" id="SM00479">
    <property type="entry name" value="EXOIII"/>
    <property type="match status" value="1"/>
</dbReference>
<evidence type="ECO:0000313" key="6">
    <source>
        <dbReference type="Proteomes" id="UP000019225"/>
    </source>
</evidence>
<dbReference type="SUPFAM" id="SSF53098">
    <property type="entry name" value="Ribonuclease H-like"/>
    <property type="match status" value="1"/>
</dbReference>
<evidence type="ECO:0000256" key="1">
    <source>
        <dbReference type="ARBA" id="ARBA00022722"/>
    </source>
</evidence>
<dbReference type="HOGENOM" id="CLU_047806_5_0_11"/>
<feature type="domain" description="Exonuclease" evidence="4">
    <location>
        <begin position="8"/>
        <end position="183"/>
    </location>
</feature>
<dbReference type="EMBL" id="CP007155">
    <property type="protein sequence ID" value="AHH94947.1"/>
    <property type="molecule type" value="Genomic_DNA"/>
</dbReference>
<name>W5W261_9PSEU</name>
<dbReference type="STRING" id="1449976.KALB_1575"/>
<keyword evidence="2" id="KW-0378">Hydrolase</keyword>
<dbReference type="NCBIfam" id="NF005927">
    <property type="entry name" value="PRK07942.1"/>
    <property type="match status" value="1"/>
</dbReference>
<dbReference type="Gene3D" id="3.30.420.10">
    <property type="entry name" value="Ribonuclease H-like superfamily/Ribonuclease H"/>
    <property type="match status" value="1"/>
</dbReference>
<dbReference type="OrthoDB" id="9791657at2"/>
<dbReference type="PANTHER" id="PTHR30231:SF4">
    <property type="entry name" value="PROTEIN NEN2"/>
    <property type="match status" value="1"/>
</dbReference>
<dbReference type="RefSeq" id="WP_025355157.1">
    <property type="nucleotide sequence ID" value="NZ_CP007155.1"/>
</dbReference>
<accession>W5W261</accession>
<evidence type="ECO:0000256" key="3">
    <source>
        <dbReference type="ARBA" id="ARBA00022839"/>
    </source>
</evidence>
<dbReference type="eggNOG" id="COG0847">
    <property type="taxonomic scope" value="Bacteria"/>
</dbReference>
<dbReference type="AlphaFoldDB" id="W5W261"/>
<dbReference type="Pfam" id="PF00929">
    <property type="entry name" value="RNase_T"/>
    <property type="match status" value="1"/>
</dbReference>
<proteinExistence type="predicted"/>
<sequence length="253" mass="27984">MTSWADGPLLAFDLETTGTDPATDRVVTATVISIEPGRQPRVLSWLASPGVPIPPEATEVHRITDEYAREHGRDAATVISEVTAALAAKWSADTPLCAFNASFDLSMLHAELRRHHQRDLVLAGPVVDPHCIDRQLDRYRKGKRTLAALCEHHRVRLDDAHSSAGDALATARLAWRLARTYPDQVGGVALAELHALQVGWHRDQQQDFANYLDRLARQAEDPAEAEKLRLRAEGVRAEAQGWPLRTGETTSFQ</sequence>